<reference evidence="3 4" key="1">
    <citation type="journal article" date="2012" name="PLoS Pathog.">
        <title>Diverse lifestyles and strategies of plant pathogenesis encoded in the genomes of eighteen Dothideomycetes fungi.</title>
        <authorList>
            <person name="Ohm R.A."/>
            <person name="Feau N."/>
            <person name="Henrissat B."/>
            <person name="Schoch C.L."/>
            <person name="Horwitz B.A."/>
            <person name="Barry K.W."/>
            <person name="Condon B.J."/>
            <person name="Copeland A.C."/>
            <person name="Dhillon B."/>
            <person name="Glaser F."/>
            <person name="Hesse C.N."/>
            <person name="Kosti I."/>
            <person name="LaButti K."/>
            <person name="Lindquist E.A."/>
            <person name="Lucas S."/>
            <person name="Salamov A.A."/>
            <person name="Bradshaw R.E."/>
            <person name="Ciuffetti L."/>
            <person name="Hamelin R.C."/>
            <person name="Kema G.H.J."/>
            <person name="Lawrence C."/>
            <person name="Scott J.A."/>
            <person name="Spatafora J.W."/>
            <person name="Turgeon B.G."/>
            <person name="de Wit P.J.G.M."/>
            <person name="Zhong S."/>
            <person name="Goodwin S.B."/>
            <person name="Grigoriev I.V."/>
        </authorList>
    </citation>
    <scope>NUCLEOTIDE SEQUENCE [LARGE SCALE GENOMIC DNA]</scope>
    <source>
        <strain evidence="3 4">CIRAD86</strain>
    </source>
</reference>
<evidence type="ECO:0000313" key="3">
    <source>
        <dbReference type="EMBL" id="EME79698.1"/>
    </source>
</evidence>
<organism evidence="3 4">
    <name type="scientific">Pseudocercospora fijiensis (strain CIRAD86)</name>
    <name type="common">Black leaf streak disease fungus</name>
    <name type="synonym">Mycosphaerella fijiensis</name>
    <dbReference type="NCBI Taxonomy" id="383855"/>
    <lineage>
        <taxon>Eukaryota</taxon>
        <taxon>Fungi</taxon>
        <taxon>Dikarya</taxon>
        <taxon>Ascomycota</taxon>
        <taxon>Pezizomycotina</taxon>
        <taxon>Dothideomycetes</taxon>
        <taxon>Dothideomycetidae</taxon>
        <taxon>Mycosphaerellales</taxon>
        <taxon>Mycosphaerellaceae</taxon>
        <taxon>Pseudocercospora</taxon>
    </lineage>
</organism>
<feature type="region of interest" description="Disordered" evidence="2">
    <location>
        <begin position="467"/>
        <end position="556"/>
    </location>
</feature>
<feature type="compositionally biased region" description="Polar residues" evidence="2">
    <location>
        <begin position="180"/>
        <end position="192"/>
    </location>
</feature>
<feature type="region of interest" description="Disordered" evidence="2">
    <location>
        <begin position="857"/>
        <end position="888"/>
    </location>
</feature>
<dbReference type="VEuPathDB" id="FungiDB:MYCFIDRAFT_178269"/>
<feature type="region of interest" description="Disordered" evidence="2">
    <location>
        <begin position="571"/>
        <end position="613"/>
    </location>
</feature>
<feature type="compositionally biased region" description="Polar residues" evidence="2">
    <location>
        <begin position="142"/>
        <end position="161"/>
    </location>
</feature>
<accession>M3ARK8</accession>
<keyword evidence="1" id="KW-0175">Coiled coil</keyword>
<feature type="compositionally biased region" description="Basic and acidic residues" evidence="2">
    <location>
        <begin position="388"/>
        <end position="404"/>
    </location>
</feature>
<feature type="region of interest" description="Disordered" evidence="2">
    <location>
        <begin position="318"/>
        <end position="427"/>
    </location>
</feature>
<evidence type="ECO:0000256" key="2">
    <source>
        <dbReference type="SAM" id="MobiDB-lite"/>
    </source>
</evidence>
<dbReference type="HOGENOM" id="CLU_307984_0_0_1"/>
<evidence type="ECO:0000256" key="1">
    <source>
        <dbReference type="SAM" id="Coils"/>
    </source>
</evidence>
<feature type="compositionally biased region" description="Basic and acidic residues" evidence="2">
    <location>
        <begin position="130"/>
        <end position="140"/>
    </location>
</feature>
<name>M3ARK8_PSEFD</name>
<feature type="compositionally biased region" description="Basic and acidic residues" evidence="2">
    <location>
        <begin position="875"/>
        <end position="888"/>
    </location>
</feature>
<evidence type="ECO:0000313" key="4">
    <source>
        <dbReference type="Proteomes" id="UP000016932"/>
    </source>
</evidence>
<protein>
    <submittedName>
        <fullName evidence="3">Uncharacterized protein</fullName>
    </submittedName>
</protein>
<dbReference type="RefSeq" id="XP_007930349.1">
    <property type="nucleotide sequence ID" value="XM_007932158.1"/>
</dbReference>
<feature type="compositionally biased region" description="Basic and acidic residues" evidence="2">
    <location>
        <begin position="782"/>
        <end position="792"/>
    </location>
</feature>
<feature type="compositionally biased region" description="Polar residues" evidence="2">
    <location>
        <begin position="857"/>
        <end position="870"/>
    </location>
</feature>
<dbReference type="Proteomes" id="UP000016932">
    <property type="component" value="Unassembled WGS sequence"/>
</dbReference>
<feature type="region of interest" description="Disordered" evidence="2">
    <location>
        <begin position="761"/>
        <end position="832"/>
    </location>
</feature>
<feature type="compositionally biased region" description="Acidic residues" evidence="2">
    <location>
        <begin position="205"/>
        <end position="215"/>
    </location>
</feature>
<dbReference type="KEGG" id="pfj:MYCFIDRAFT_178269"/>
<feature type="compositionally biased region" description="Low complexity" evidence="2">
    <location>
        <begin position="571"/>
        <end position="585"/>
    </location>
</feature>
<keyword evidence="4" id="KW-1185">Reference proteome</keyword>
<dbReference type="OrthoDB" id="3648495at2759"/>
<dbReference type="AlphaFoldDB" id="M3ARK8"/>
<proteinExistence type="predicted"/>
<feature type="compositionally biased region" description="Basic and acidic residues" evidence="2">
    <location>
        <begin position="817"/>
        <end position="832"/>
    </location>
</feature>
<feature type="compositionally biased region" description="Polar residues" evidence="2">
    <location>
        <begin position="540"/>
        <end position="556"/>
    </location>
</feature>
<feature type="compositionally biased region" description="Basic and acidic residues" evidence="2">
    <location>
        <begin position="496"/>
        <end position="514"/>
    </location>
</feature>
<feature type="region of interest" description="Disordered" evidence="2">
    <location>
        <begin position="107"/>
        <end position="234"/>
    </location>
</feature>
<dbReference type="EMBL" id="KB446562">
    <property type="protein sequence ID" value="EME79698.1"/>
    <property type="molecule type" value="Genomic_DNA"/>
</dbReference>
<feature type="coiled-coil region" evidence="1">
    <location>
        <begin position="9"/>
        <end position="92"/>
    </location>
</feature>
<feature type="compositionally biased region" description="Polar residues" evidence="2">
    <location>
        <begin position="370"/>
        <end position="386"/>
    </location>
</feature>
<feature type="compositionally biased region" description="Low complexity" evidence="2">
    <location>
        <begin position="409"/>
        <end position="421"/>
    </location>
</feature>
<feature type="compositionally biased region" description="Polar residues" evidence="2">
    <location>
        <begin position="520"/>
        <end position="532"/>
    </location>
</feature>
<dbReference type="GeneID" id="19333913"/>
<sequence>MALSRRPSSKDLLAQANKAREIIKAQEEEERRLRQAAEEAKVQEEEDERRHKELRNRIADLRKERVAKESAIAKYLAEMDSLDADIEKAQAELEKYATPHLESVDEALAYSHQPIDDIGAAHHSTAATSAHEDTQGDGPKEPTQNETSDAAFGQQNLQQPGTAELGDEDKTDGVGRSPEETQPSVSSVTQESDALANQDHGSTAEESDDSDDDDDPVRGGPRRGRARASSTPSNCLLVEDETSIHRFFPMVLSLDDQWHEVKCYICGANRPRDDPKFFTAVSELLKHISFTHFRGCEKRPLERKETLLRGSQRIFGPDDVKTLQSGQNLETNPIEPTRGTAIDGCTDGMKRSRSRANIEEEKVEEDDSHTGANTASGPTLSSSSRHNQPRDRRKSSGDASEPVKVKGHAGSSVARAASSVRKPSRLLPPNFAFGADLMTGDIAPQPSPGLAEAPQIQHPSIIELVESIPPGHSQSSPREDAIASSPTTTCRKPTQHHLEASRQSLEVEERREELPETIQDHSQNASGLTQKTHPPPVSASPGNVSRTESVANSGSSQLPLKLDAVAATSVRSKSVEASSSRTSVTPGIFSGRSRPPSQELQDAHAQGSASKTLTDNPIFQTRKEPVELFPGRLKSSDRSKAEASFGISAKKRPHGDVRGDPPAALNLSILHSRYPNTAHLEGNWYLIRCKVCHANASRTESGELMFFRGIEGLQQHVREAHRLEGDYSAPEMWCEASLIPRQDVHRLNFNIDLPILNARSAGKSTHNPASAAPQLGSSPRKAQNDLSRDPRMHGRPSGSILSIATTVPPVRSARSAQPREENSTSGSPKDHRLQAQDEVCAATLPTEGALPAPFGTQMSTMPFNPQQRARSTPPRGEHTGRGTSKEGMRKWQLLRALQLRRHMKIMTARIDTTATTSRSSERTSMSSGRGESLELIADWNSKLQRSSIKFLMHRASFAS</sequence>
<feature type="compositionally biased region" description="Polar residues" evidence="2">
    <location>
        <begin position="322"/>
        <end position="331"/>
    </location>
</feature>
<gene>
    <name evidence="3" type="ORF">MYCFIDRAFT_178269</name>
</gene>